<reference evidence="1 2" key="1">
    <citation type="journal article" date="2022" name="Plant J.">
        <title>Chromosome-level genome of Camellia lanceoleosa provides a valuable resource for understanding genome evolution and self-incompatibility.</title>
        <authorList>
            <person name="Gong W."/>
            <person name="Xiao S."/>
            <person name="Wang L."/>
            <person name="Liao Z."/>
            <person name="Chang Y."/>
            <person name="Mo W."/>
            <person name="Hu G."/>
            <person name="Li W."/>
            <person name="Zhao G."/>
            <person name="Zhu H."/>
            <person name="Hu X."/>
            <person name="Ji K."/>
            <person name="Xiang X."/>
            <person name="Song Q."/>
            <person name="Yuan D."/>
            <person name="Jin S."/>
            <person name="Zhang L."/>
        </authorList>
    </citation>
    <scope>NUCLEOTIDE SEQUENCE [LARGE SCALE GENOMIC DNA]</scope>
    <source>
        <strain evidence="1">SQ_2022a</strain>
    </source>
</reference>
<dbReference type="Proteomes" id="UP001060215">
    <property type="component" value="Chromosome 9"/>
</dbReference>
<gene>
    <name evidence="1" type="ORF">LOK49_LG08G02501</name>
</gene>
<comment type="caution">
    <text evidence="1">The sequence shown here is derived from an EMBL/GenBank/DDBJ whole genome shotgun (WGS) entry which is preliminary data.</text>
</comment>
<proteinExistence type="predicted"/>
<dbReference type="EMBL" id="CM045766">
    <property type="protein sequence ID" value="KAI8003303.1"/>
    <property type="molecule type" value="Genomic_DNA"/>
</dbReference>
<evidence type="ECO:0000313" key="2">
    <source>
        <dbReference type="Proteomes" id="UP001060215"/>
    </source>
</evidence>
<protein>
    <submittedName>
        <fullName evidence="1">NADH dehydrogenase [ubiquinone] 1 alpha subcomplex subunit 13-B</fullName>
    </submittedName>
</protein>
<name>A0ACC0GQ17_9ERIC</name>
<organism evidence="1 2">
    <name type="scientific">Camellia lanceoleosa</name>
    <dbReference type="NCBI Taxonomy" id="1840588"/>
    <lineage>
        <taxon>Eukaryota</taxon>
        <taxon>Viridiplantae</taxon>
        <taxon>Streptophyta</taxon>
        <taxon>Embryophyta</taxon>
        <taxon>Tracheophyta</taxon>
        <taxon>Spermatophyta</taxon>
        <taxon>Magnoliopsida</taxon>
        <taxon>eudicotyledons</taxon>
        <taxon>Gunneridae</taxon>
        <taxon>Pentapetalae</taxon>
        <taxon>asterids</taxon>
        <taxon>Ericales</taxon>
        <taxon>Theaceae</taxon>
        <taxon>Camellia</taxon>
    </lineage>
</organism>
<keyword evidence="2" id="KW-1185">Reference proteome</keyword>
<sequence>MLSSLVVAGREWHDDGLVEFAWKLLLRFISFVTLLGLYETSSKGGKVYLLGYHACHCQFPSHLFRELKEEKYAVCKAILPILQAEEDERFVKEWK</sequence>
<evidence type="ECO:0000313" key="1">
    <source>
        <dbReference type="EMBL" id="KAI8003303.1"/>
    </source>
</evidence>
<accession>A0ACC0GQ17</accession>